<evidence type="ECO:0000313" key="13">
    <source>
        <dbReference type="Proteomes" id="UP000265703"/>
    </source>
</evidence>
<proteinExistence type="inferred from homology"/>
<dbReference type="InterPro" id="IPR023395">
    <property type="entry name" value="MCP_dom_sf"/>
</dbReference>
<accession>A0A397TFM4</accession>
<dbReference type="InterPro" id="IPR018108">
    <property type="entry name" value="MCP_transmembrane"/>
</dbReference>
<dbReference type="PROSITE" id="PS50920">
    <property type="entry name" value="SOLCAR"/>
    <property type="match status" value="3"/>
</dbReference>
<evidence type="ECO:0000256" key="4">
    <source>
        <dbReference type="ARBA" id="ARBA00022692"/>
    </source>
</evidence>
<protein>
    <submittedName>
        <fullName evidence="12">Mitochondrial phosphate carrier protein 2</fullName>
    </submittedName>
</protein>
<dbReference type="Gene3D" id="1.50.40.10">
    <property type="entry name" value="Mitochondrial carrier domain"/>
    <property type="match status" value="2"/>
</dbReference>
<feature type="repeat" description="Solcar" evidence="10">
    <location>
        <begin position="110"/>
        <end position="191"/>
    </location>
</feature>
<dbReference type="FunFam" id="1.50.40.10:FF:000131">
    <property type="entry name" value="Mitochondrial phosphate carrier protein 2"/>
    <property type="match status" value="1"/>
</dbReference>
<keyword evidence="4 10" id="KW-0812">Transmembrane</keyword>
<organism evidence="12 13">
    <name type="scientific">Glomus cerebriforme</name>
    <dbReference type="NCBI Taxonomy" id="658196"/>
    <lineage>
        <taxon>Eukaryota</taxon>
        <taxon>Fungi</taxon>
        <taxon>Fungi incertae sedis</taxon>
        <taxon>Mucoromycota</taxon>
        <taxon>Glomeromycotina</taxon>
        <taxon>Glomeromycetes</taxon>
        <taxon>Glomerales</taxon>
        <taxon>Glomeraceae</taxon>
        <taxon>Glomus</taxon>
    </lineage>
</organism>
<evidence type="ECO:0000256" key="3">
    <source>
        <dbReference type="ARBA" id="ARBA00022448"/>
    </source>
</evidence>
<feature type="repeat" description="Solcar" evidence="10">
    <location>
        <begin position="207"/>
        <end position="292"/>
    </location>
</feature>
<reference evidence="12 13" key="1">
    <citation type="submission" date="2018-06" db="EMBL/GenBank/DDBJ databases">
        <title>Comparative genomics reveals the genomic features of Rhizophagus irregularis, R. cerebriforme, R. diaphanum and Gigaspora rosea, and their symbiotic lifestyle signature.</title>
        <authorList>
            <person name="Morin E."/>
            <person name="San Clemente H."/>
            <person name="Chen E.C.H."/>
            <person name="De La Providencia I."/>
            <person name="Hainaut M."/>
            <person name="Kuo A."/>
            <person name="Kohler A."/>
            <person name="Murat C."/>
            <person name="Tang N."/>
            <person name="Roy S."/>
            <person name="Loubradou J."/>
            <person name="Henrissat B."/>
            <person name="Grigoriev I.V."/>
            <person name="Corradi N."/>
            <person name="Roux C."/>
            <person name="Martin F.M."/>
        </authorList>
    </citation>
    <scope>NUCLEOTIDE SEQUENCE [LARGE SCALE GENOMIC DNA]</scope>
    <source>
        <strain evidence="12 13">DAOM 227022</strain>
    </source>
</reference>
<comment type="subcellular location">
    <subcellularLocation>
        <location evidence="1">Mitochondrion inner membrane</location>
        <topology evidence="1">Multi-pass membrane protein</topology>
    </subcellularLocation>
</comment>
<comment type="caution">
    <text evidence="12">The sequence shown here is derived from an EMBL/GenBank/DDBJ whole genome shotgun (WGS) entry which is preliminary data.</text>
</comment>
<name>A0A397TFM4_9GLOM</name>
<comment type="similarity">
    <text evidence="2 11">Belongs to the mitochondrial carrier (TC 2.A.29) family.</text>
</comment>
<dbReference type="GO" id="GO:1990547">
    <property type="term" value="P:mitochondrial phosphate ion transmembrane transport"/>
    <property type="evidence" value="ECO:0007669"/>
    <property type="project" value="InterPro"/>
</dbReference>
<keyword evidence="7" id="KW-1133">Transmembrane helix</keyword>
<dbReference type="InterPro" id="IPR044677">
    <property type="entry name" value="SLC25A3/Pic2/Mir1-like"/>
</dbReference>
<feature type="repeat" description="Solcar" evidence="10">
    <location>
        <begin position="13"/>
        <end position="97"/>
    </location>
</feature>
<dbReference type="OrthoDB" id="427452at2759"/>
<dbReference type="SUPFAM" id="SSF103506">
    <property type="entry name" value="Mitochondrial carrier"/>
    <property type="match status" value="1"/>
</dbReference>
<evidence type="ECO:0000256" key="10">
    <source>
        <dbReference type="PROSITE-ProRule" id="PRU00282"/>
    </source>
</evidence>
<dbReference type="GO" id="GO:0005315">
    <property type="term" value="F:phosphate transmembrane transporter activity"/>
    <property type="evidence" value="ECO:0007669"/>
    <property type="project" value="InterPro"/>
</dbReference>
<dbReference type="AlphaFoldDB" id="A0A397TFM4"/>
<evidence type="ECO:0000256" key="2">
    <source>
        <dbReference type="ARBA" id="ARBA00006375"/>
    </source>
</evidence>
<keyword evidence="3 11" id="KW-0813">Transport</keyword>
<dbReference type="PANTHER" id="PTHR45671">
    <property type="entry name" value="SOLUTE CARRIER FAMILY 25 (MITOCHONDRIAL CARRIER PHOSPHATE CARRIER), MEMBER 3, LIKE-RELATED-RELATED"/>
    <property type="match status" value="1"/>
</dbReference>
<keyword evidence="8" id="KW-0496">Mitochondrion</keyword>
<evidence type="ECO:0000313" key="12">
    <source>
        <dbReference type="EMBL" id="RIA93801.1"/>
    </source>
</evidence>
<evidence type="ECO:0000256" key="11">
    <source>
        <dbReference type="RuleBase" id="RU000488"/>
    </source>
</evidence>
<gene>
    <name evidence="12" type="ORF">C1645_818882</name>
</gene>
<evidence type="ECO:0000256" key="1">
    <source>
        <dbReference type="ARBA" id="ARBA00004448"/>
    </source>
</evidence>
<keyword evidence="6" id="KW-0999">Mitochondrion inner membrane</keyword>
<dbReference type="PANTHER" id="PTHR45671:SF10">
    <property type="entry name" value="SOLUTE CARRIER FAMILY 25 MEMBER 3"/>
    <property type="match status" value="1"/>
</dbReference>
<evidence type="ECO:0000256" key="8">
    <source>
        <dbReference type="ARBA" id="ARBA00023128"/>
    </source>
</evidence>
<dbReference type="STRING" id="658196.A0A397TFM4"/>
<keyword evidence="13" id="KW-1185">Reference proteome</keyword>
<dbReference type="GO" id="GO:0005743">
    <property type="term" value="C:mitochondrial inner membrane"/>
    <property type="evidence" value="ECO:0007669"/>
    <property type="project" value="UniProtKB-SubCell"/>
</dbReference>
<keyword evidence="9 10" id="KW-0472">Membrane</keyword>
<sequence length="306" mass="34634">MESKKEIQLYSGKFYYTCTYGGTLACGLTHSFFTPIDLVKTSLQVDPKLYKGNFDGWRTLYRGEGLRGLYTGWVPTLFGYGFQGAAKYGFNEFFKKEYSDLAGKEYAYKYRTPIHLAAKFIADIALCPWEALKVKMQSSKEPFANSTLEGFNKIWRQEGIYGLYKGIGPLWARQIPYTMMKFASFERTVEYIYGSLEKPKEEYNAFQQLGVSYVSGYIAGIFCTVVSHPADTLVSKMNNVQKFGGESTISLAMRLLKELGFKGVWRGFGARVLLIGNLTSLQWLIYDYVKVSTGIPTTGSDGKIKY</sequence>
<dbReference type="PROSITE" id="PS51257">
    <property type="entry name" value="PROKAR_LIPOPROTEIN"/>
    <property type="match status" value="1"/>
</dbReference>
<dbReference type="Proteomes" id="UP000265703">
    <property type="component" value="Unassembled WGS sequence"/>
</dbReference>
<dbReference type="Pfam" id="PF00153">
    <property type="entry name" value="Mito_carr"/>
    <property type="match status" value="3"/>
</dbReference>
<evidence type="ECO:0000256" key="9">
    <source>
        <dbReference type="ARBA" id="ARBA00023136"/>
    </source>
</evidence>
<evidence type="ECO:0000256" key="5">
    <source>
        <dbReference type="ARBA" id="ARBA00022737"/>
    </source>
</evidence>
<evidence type="ECO:0000256" key="6">
    <source>
        <dbReference type="ARBA" id="ARBA00022792"/>
    </source>
</evidence>
<keyword evidence="5" id="KW-0677">Repeat</keyword>
<dbReference type="EMBL" id="QKYT01000096">
    <property type="protein sequence ID" value="RIA93801.1"/>
    <property type="molecule type" value="Genomic_DNA"/>
</dbReference>
<evidence type="ECO:0000256" key="7">
    <source>
        <dbReference type="ARBA" id="ARBA00022989"/>
    </source>
</evidence>